<evidence type="ECO:0000313" key="2">
    <source>
        <dbReference type="EMBL" id="NBI27813.1"/>
    </source>
</evidence>
<dbReference type="AlphaFoldDB" id="A0A6N9PZG7"/>
<dbReference type="OrthoDB" id="9831157at2"/>
<evidence type="ECO:0000256" key="1">
    <source>
        <dbReference type="SAM" id="Phobius"/>
    </source>
</evidence>
<protein>
    <submittedName>
        <fullName evidence="2">Uncharacterized protein</fullName>
    </submittedName>
</protein>
<reference evidence="2 3" key="1">
    <citation type="submission" date="2019-01" db="EMBL/GenBank/DDBJ databases">
        <title>Chengkuizengella sp. nov., isolated from deep-sea sediment of East Pacific Ocean.</title>
        <authorList>
            <person name="Yang J."/>
            <person name="Lai Q."/>
            <person name="Shao Z."/>
        </authorList>
    </citation>
    <scope>NUCLEOTIDE SEQUENCE [LARGE SCALE GENOMIC DNA]</scope>
    <source>
        <strain evidence="2 3">YPA3-1-1</strain>
    </source>
</reference>
<accession>A0A6N9PZG7</accession>
<dbReference type="RefSeq" id="WP_160644138.1">
    <property type="nucleotide sequence ID" value="NZ_SIJB01000007.1"/>
</dbReference>
<dbReference type="Proteomes" id="UP000448943">
    <property type="component" value="Unassembled WGS sequence"/>
</dbReference>
<feature type="transmembrane region" description="Helical" evidence="1">
    <location>
        <begin position="6"/>
        <end position="27"/>
    </location>
</feature>
<keyword evidence="1" id="KW-0812">Transmembrane</keyword>
<evidence type="ECO:0000313" key="3">
    <source>
        <dbReference type="Proteomes" id="UP000448943"/>
    </source>
</evidence>
<dbReference type="EMBL" id="SIJB01000007">
    <property type="protein sequence ID" value="NBI27813.1"/>
    <property type="molecule type" value="Genomic_DNA"/>
</dbReference>
<keyword evidence="1" id="KW-0472">Membrane</keyword>
<organism evidence="2 3">
    <name type="scientific">Chengkuizengella marina</name>
    <dbReference type="NCBI Taxonomy" id="2507566"/>
    <lineage>
        <taxon>Bacteria</taxon>
        <taxon>Bacillati</taxon>
        <taxon>Bacillota</taxon>
        <taxon>Bacilli</taxon>
        <taxon>Bacillales</taxon>
        <taxon>Paenibacillaceae</taxon>
        <taxon>Chengkuizengella</taxon>
    </lineage>
</organism>
<keyword evidence="1" id="KW-1133">Transmembrane helix</keyword>
<name>A0A6N9PZG7_9BACL</name>
<gene>
    <name evidence="2" type="ORF">ERL59_02405</name>
</gene>
<sequence length="144" mass="17266">MKKKLLIVINIILLMVNFGVILNNYNLNKDIEKMQNRYYSKFIDASKELNEFLKSDEVKTDNSNNEYIYRLLRVEETYKAYQLFTFLNNYNETEQFKDISYLFNDLWNVIAIGDISERSSDEIKTMSDNISELINQFSLYIDYK</sequence>
<proteinExistence type="predicted"/>
<keyword evidence="3" id="KW-1185">Reference proteome</keyword>
<comment type="caution">
    <text evidence="2">The sequence shown here is derived from an EMBL/GenBank/DDBJ whole genome shotgun (WGS) entry which is preliminary data.</text>
</comment>